<keyword evidence="9 10" id="KW-0472">Membrane</keyword>
<keyword evidence="8" id="KW-0915">Sodium</keyword>
<dbReference type="PRINTS" id="PR01165">
    <property type="entry name" value="CYCOXIDASEI"/>
</dbReference>
<dbReference type="SUPFAM" id="SSF81442">
    <property type="entry name" value="Cytochrome c oxidase subunit I-like"/>
    <property type="match status" value="1"/>
</dbReference>
<dbReference type="GO" id="GO:0005743">
    <property type="term" value="C:mitochondrial inner membrane"/>
    <property type="evidence" value="ECO:0007669"/>
    <property type="project" value="UniProtKB-SubCell"/>
</dbReference>
<evidence type="ECO:0000256" key="3">
    <source>
        <dbReference type="ARBA" id="ARBA00004673"/>
    </source>
</evidence>
<evidence type="ECO:0000256" key="9">
    <source>
        <dbReference type="RuleBase" id="RU000369"/>
    </source>
</evidence>
<dbReference type="EMBL" id="KX377652">
    <property type="protein sequence ID" value="ARE59183.1"/>
    <property type="molecule type" value="Genomic_DNA"/>
</dbReference>
<evidence type="ECO:0000256" key="5">
    <source>
        <dbReference type="ARBA" id="ARBA00012949"/>
    </source>
</evidence>
<feature type="transmembrane region" description="Helical" evidence="10">
    <location>
        <begin position="148"/>
        <end position="171"/>
    </location>
</feature>
<feature type="transmembrane region" description="Helical" evidence="10">
    <location>
        <begin position="183"/>
        <end position="210"/>
    </location>
</feature>
<sequence>MFVNRWLYSTNHKDIGTLYLLFGAWAGMVGTALSLLIRAELGQPGTLLGDDQIYNVIVTAHAFVMIFFMVMPIMIGGFGNWLVPLMIGAPDMAFPRMNNMSFWLLPPSFLLLLASSMVEAGAGTGWTVYPPLAGNLAHAGASVDLTIFSLHLAGVSSILGAINFITTIINMKPPAMSQYQTPLFVWSVLITAVLLLLSLPVLAAGITMLLTDRNLNTTFFDPAGGGDPIEEMVFHAVYASG</sequence>
<dbReference type="Pfam" id="PF00115">
    <property type="entry name" value="COX1"/>
    <property type="match status" value="1"/>
</dbReference>
<feature type="transmembrane region" description="Helical" evidence="10">
    <location>
        <begin position="18"/>
        <end position="37"/>
    </location>
</feature>
<keyword evidence="9" id="KW-0813">Transport</keyword>
<dbReference type="GO" id="GO:0015990">
    <property type="term" value="P:electron transport coupled proton transport"/>
    <property type="evidence" value="ECO:0007669"/>
    <property type="project" value="TreeGrafter"/>
</dbReference>
<dbReference type="EC" id="7.1.1.9" evidence="5 9"/>
<comment type="cofactor">
    <cofactor evidence="1">
        <name>Cu cation</name>
        <dbReference type="ChEBI" id="CHEBI:23378"/>
    </cofactor>
</comment>
<feature type="transmembrane region" description="Helical" evidence="10">
    <location>
        <begin position="104"/>
        <end position="128"/>
    </location>
</feature>
<evidence type="ECO:0000256" key="1">
    <source>
        <dbReference type="ARBA" id="ARBA00001935"/>
    </source>
</evidence>
<proteinExistence type="inferred from homology"/>
<evidence type="ECO:0000259" key="11">
    <source>
        <dbReference type="PROSITE" id="PS50855"/>
    </source>
</evidence>
<name>A0A1V0QB04_PIG</name>
<dbReference type="InterPro" id="IPR036927">
    <property type="entry name" value="Cyt_c_oxase-like_su1_sf"/>
</dbReference>
<keyword evidence="9 10" id="KW-0812">Transmembrane</keyword>
<dbReference type="PANTHER" id="PTHR10422">
    <property type="entry name" value="CYTOCHROME C OXIDASE SUBUNIT 1"/>
    <property type="match status" value="1"/>
</dbReference>
<dbReference type="UniPathway" id="UPA00705"/>
<comment type="pathway">
    <text evidence="3 9">Energy metabolism; oxidative phosphorylation.</text>
</comment>
<feature type="transmembrane region" description="Helical" evidence="10">
    <location>
        <begin position="57"/>
        <end position="83"/>
    </location>
</feature>
<keyword evidence="9" id="KW-0408">Iron</keyword>
<dbReference type="GO" id="GO:0020037">
    <property type="term" value="F:heme binding"/>
    <property type="evidence" value="ECO:0007669"/>
    <property type="project" value="InterPro"/>
</dbReference>
<dbReference type="AlphaFoldDB" id="A0A1V0QB04"/>
<comment type="function">
    <text evidence="9">Component of the cytochrome c oxidase, the last enzyme in the mitochondrial electron transport chain which drives oxidative phosphorylation. The respiratory chain contains 3 multisubunit complexes succinate dehydrogenase (complex II, CII), ubiquinol-cytochrome c oxidoreductase (cytochrome b-c1 complex, complex III, CIII) and cytochrome c oxidase (complex IV, CIV), that cooperate to transfer electrons derived from NADH and succinate to molecular oxygen, creating an electrochemical gradient over the inner membrane that drives transmembrane transport and the ATP synthase. Cytochrome c oxidase is the component of the respiratory chain that catalyzes the reduction of oxygen to water. Electrons originating from reduced cytochrome c in the intermembrane space (IMS) are transferred via the dinuclear copper A center (CU(A)) of subunit 2 and heme A of subunit 1 to the active site in subunit 1, a binuclear center (BNC) formed by heme A3 and copper B (CU(B)). The BNC reduces molecular oxygen to 2 water molecules using 4 electrons from cytochrome c in the IMS and 4 protons from the mitochondrial matrix.</text>
</comment>
<evidence type="ECO:0000256" key="10">
    <source>
        <dbReference type="SAM" id="Phobius"/>
    </source>
</evidence>
<evidence type="ECO:0000313" key="12">
    <source>
        <dbReference type="EMBL" id="ARE59183.1"/>
    </source>
</evidence>
<feature type="unsure residue" description="E or Q" evidence="12">
    <location>
        <position position="230"/>
    </location>
</feature>
<comment type="similarity">
    <text evidence="4 9">Belongs to the heme-copper respiratory oxidase family.</text>
</comment>
<dbReference type="InterPro" id="IPR023616">
    <property type="entry name" value="Cyt_c_oxase-like_su1_dom"/>
</dbReference>
<dbReference type="PANTHER" id="PTHR10422:SF18">
    <property type="entry name" value="CYTOCHROME C OXIDASE SUBUNIT 1"/>
    <property type="match status" value="1"/>
</dbReference>
<keyword evidence="9" id="KW-0999">Mitochondrion inner membrane</keyword>
<protein>
    <recommendedName>
        <fullName evidence="6 9">Cytochrome c oxidase subunit 1</fullName>
        <ecNumber evidence="5 9">7.1.1.9</ecNumber>
    </recommendedName>
</protein>
<dbReference type="Gene3D" id="1.20.210.10">
    <property type="entry name" value="Cytochrome c oxidase-like, subunit I domain"/>
    <property type="match status" value="1"/>
</dbReference>
<feature type="domain" description="Cytochrome oxidase subunit I profile" evidence="11">
    <location>
        <begin position="1"/>
        <end position="229"/>
    </location>
</feature>
<dbReference type="GO" id="GO:0006123">
    <property type="term" value="P:mitochondrial electron transport, cytochrome c to oxygen"/>
    <property type="evidence" value="ECO:0007669"/>
    <property type="project" value="TreeGrafter"/>
</dbReference>
<evidence type="ECO:0000256" key="2">
    <source>
        <dbReference type="ARBA" id="ARBA00001971"/>
    </source>
</evidence>
<evidence type="ECO:0000256" key="4">
    <source>
        <dbReference type="ARBA" id="ARBA00009578"/>
    </source>
</evidence>
<evidence type="ECO:0000256" key="8">
    <source>
        <dbReference type="ARBA" id="ARBA00023053"/>
    </source>
</evidence>
<accession>A0A1V0QB04</accession>
<comment type="catalytic activity">
    <reaction evidence="9">
        <text>4 Fe(II)-[cytochrome c] + O2 + 8 H(+)(in) = 4 Fe(III)-[cytochrome c] + 2 H2O + 4 H(+)(out)</text>
        <dbReference type="Rhea" id="RHEA:11436"/>
        <dbReference type="Rhea" id="RHEA-COMP:10350"/>
        <dbReference type="Rhea" id="RHEA-COMP:14399"/>
        <dbReference type="ChEBI" id="CHEBI:15377"/>
        <dbReference type="ChEBI" id="CHEBI:15378"/>
        <dbReference type="ChEBI" id="CHEBI:15379"/>
        <dbReference type="ChEBI" id="CHEBI:29033"/>
        <dbReference type="ChEBI" id="CHEBI:29034"/>
        <dbReference type="EC" id="7.1.1.9"/>
    </reaction>
</comment>
<evidence type="ECO:0000256" key="6">
    <source>
        <dbReference type="ARBA" id="ARBA00015947"/>
    </source>
</evidence>
<dbReference type="GO" id="GO:0046872">
    <property type="term" value="F:metal ion binding"/>
    <property type="evidence" value="ECO:0007669"/>
    <property type="project" value="UniProtKB-KW"/>
</dbReference>
<keyword evidence="7 9" id="KW-0186">Copper</keyword>
<keyword evidence="9" id="KW-0249">Electron transport</keyword>
<dbReference type="GO" id="GO:0004129">
    <property type="term" value="F:cytochrome-c oxidase activity"/>
    <property type="evidence" value="ECO:0007669"/>
    <property type="project" value="UniProtKB-EC"/>
</dbReference>
<keyword evidence="9" id="KW-0679">Respiratory chain</keyword>
<keyword evidence="9" id="KW-0349">Heme</keyword>
<organism evidence="12">
    <name type="scientific">Sus scrofa domesticus</name>
    <name type="common">domestic pig</name>
    <dbReference type="NCBI Taxonomy" id="9825"/>
    <lineage>
        <taxon>Eukaryota</taxon>
        <taxon>Metazoa</taxon>
        <taxon>Chordata</taxon>
        <taxon>Craniata</taxon>
        <taxon>Vertebrata</taxon>
        <taxon>Euteleostomi</taxon>
        <taxon>Mammalia</taxon>
        <taxon>Eutheria</taxon>
        <taxon>Laurasiatheria</taxon>
        <taxon>Artiodactyla</taxon>
        <taxon>Suina</taxon>
        <taxon>Suidae</taxon>
        <taxon>Sus</taxon>
    </lineage>
</organism>
<dbReference type="PROSITE" id="PS50855">
    <property type="entry name" value="COX1"/>
    <property type="match status" value="1"/>
</dbReference>
<evidence type="ECO:0000256" key="7">
    <source>
        <dbReference type="ARBA" id="ARBA00023008"/>
    </source>
</evidence>
<comment type="cofactor">
    <cofactor evidence="2">
        <name>heme</name>
        <dbReference type="ChEBI" id="CHEBI:30413"/>
    </cofactor>
</comment>
<geneLocation type="mitochondrion" evidence="12"/>
<comment type="subcellular location">
    <subcellularLocation>
        <location evidence="9">Mitochondrion inner membrane</location>
        <topology evidence="9">Multi-pass membrane protein</topology>
    </subcellularLocation>
</comment>
<keyword evidence="9" id="KW-0479">Metal-binding</keyword>
<dbReference type="InterPro" id="IPR000883">
    <property type="entry name" value="Cyt_C_Oxase_1"/>
</dbReference>
<keyword evidence="10" id="KW-1133">Transmembrane helix</keyword>
<reference evidence="12" key="1">
    <citation type="submission" date="2016-06" db="EMBL/GenBank/DDBJ databases">
        <authorList>
            <person name="Kjaerup R.B."/>
            <person name="Dalgaard T.S."/>
            <person name="Juul-Madsen H.R."/>
        </authorList>
    </citation>
    <scope>NUCLEOTIDE SEQUENCE</scope>
    <source>
        <tissue evidence="12">Skeletal muscles</tissue>
    </source>
</reference>
<keyword evidence="9 12" id="KW-0496">Mitochondrion</keyword>